<reference evidence="6 7" key="1">
    <citation type="submission" date="2024-06" db="EMBL/GenBank/DDBJ databases">
        <title>The Natural Products Discovery Center: Release of the First 8490 Sequenced Strains for Exploring Actinobacteria Biosynthetic Diversity.</title>
        <authorList>
            <person name="Kalkreuter E."/>
            <person name="Kautsar S.A."/>
            <person name="Yang D."/>
            <person name="Bader C.D."/>
            <person name="Teijaro C.N."/>
            <person name="Fluegel L."/>
            <person name="Davis C.M."/>
            <person name="Simpson J.R."/>
            <person name="Lauterbach L."/>
            <person name="Steele A.D."/>
            <person name="Gui C."/>
            <person name="Meng S."/>
            <person name="Li G."/>
            <person name="Viehrig K."/>
            <person name="Ye F."/>
            <person name="Su P."/>
            <person name="Kiefer A.F."/>
            <person name="Nichols A."/>
            <person name="Cepeda A.J."/>
            <person name="Yan W."/>
            <person name="Fan B."/>
            <person name="Jiang Y."/>
            <person name="Adhikari A."/>
            <person name="Zheng C.-J."/>
            <person name="Schuster L."/>
            <person name="Cowan T.M."/>
            <person name="Smanski M.J."/>
            <person name="Chevrette M.G."/>
            <person name="De Carvalho L.P.S."/>
            <person name="Shen B."/>
        </authorList>
    </citation>
    <scope>NUCLEOTIDE SEQUENCE [LARGE SCALE GENOMIC DNA]</scope>
    <source>
        <strain evidence="6 7">NPDC001694</strain>
    </source>
</reference>
<dbReference type="Pfam" id="PF04055">
    <property type="entry name" value="Radical_SAM"/>
    <property type="match status" value="1"/>
</dbReference>
<protein>
    <submittedName>
        <fullName evidence="6">Radical SAM protein</fullName>
    </submittedName>
</protein>
<dbReference type="RefSeq" id="WP_351962537.1">
    <property type="nucleotide sequence ID" value="NZ_JBEOZM010000048.1"/>
</dbReference>
<evidence type="ECO:0000256" key="4">
    <source>
        <dbReference type="ARBA" id="ARBA00023014"/>
    </source>
</evidence>
<dbReference type="EMBL" id="JBEOZM010000048">
    <property type="protein sequence ID" value="MER6274321.1"/>
    <property type="molecule type" value="Genomic_DNA"/>
</dbReference>
<dbReference type="InterPro" id="IPR013785">
    <property type="entry name" value="Aldolase_TIM"/>
</dbReference>
<dbReference type="Gene3D" id="3.20.20.70">
    <property type="entry name" value="Aldolase class I"/>
    <property type="match status" value="1"/>
</dbReference>
<evidence type="ECO:0000256" key="3">
    <source>
        <dbReference type="ARBA" id="ARBA00023004"/>
    </source>
</evidence>
<dbReference type="SFLD" id="SFLDG01067">
    <property type="entry name" value="SPASM/twitch_domain_containing"/>
    <property type="match status" value="1"/>
</dbReference>
<feature type="domain" description="Radical SAM core" evidence="5">
    <location>
        <begin position="22"/>
        <end position="162"/>
    </location>
</feature>
<dbReference type="SFLD" id="SFLDG01216">
    <property type="entry name" value="thioether_bond_formation_requi"/>
    <property type="match status" value="1"/>
</dbReference>
<keyword evidence="3" id="KW-0408">Iron</keyword>
<dbReference type="SFLD" id="SFLDG01386">
    <property type="entry name" value="main_SPASM_domain-containing"/>
    <property type="match status" value="1"/>
</dbReference>
<organism evidence="6 7">
    <name type="scientific">Streptomyces sp. 900105755</name>
    <dbReference type="NCBI Taxonomy" id="3154389"/>
    <lineage>
        <taxon>Bacteria</taxon>
        <taxon>Bacillati</taxon>
        <taxon>Actinomycetota</taxon>
        <taxon>Actinomycetes</taxon>
        <taxon>Kitasatosporales</taxon>
        <taxon>Streptomycetaceae</taxon>
        <taxon>Streptomyces</taxon>
    </lineage>
</organism>
<dbReference type="SFLD" id="SFLDF00365">
    <property type="entry name" value="thuricin_CD_(TrnCD-like)"/>
    <property type="match status" value="1"/>
</dbReference>
<dbReference type="CDD" id="cd01335">
    <property type="entry name" value="Radical_SAM"/>
    <property type="match status" value="1"/>
</dbReference>
<dbReference type="InterPro" id="IPR007197">
    <property type="entry name" value="rSAM"/>
</dbReference>
<dbReference type="SFLD" id="SFLDS00029">
    <property type="entry name" value="Radical_SAM"/>
    <property type="match status" value="1"/>
</dbReference>
<comment type="caution">
    <text evidence="6">The sequence shown here is derived from an EMBL/GenBank/DDBJ whole genome shotgun (WGS) entry which is preliminary data.</text>
</comment>
<evidence type="ECO:0000313" key="7">
    <source>
        <dbReference type="Proteomes" id="UP001490365"/>
    </source>
</evidence>
<evidence type="ECO:0000256" key="2">
    <source>
        <dbReference type="ARBA" id="ARBA00022723"/>
    </source>
</evidence>
<dbReference type="InterPro" id="IPR050377">
    <property type="entry name" value="Radical_SAM_PqqE_MftC-like"/>
</dbReference>
<keyword evidence="7" id="KW-1185">Reference proteome</keyword>
<dbReference type="PANTHER" id="PTHR11228:SF7">
    <property type="entry name" value="PQQA PEPTIDE CYCLASE"/>
    <property type="match status" value="1"/>
</dbReference>
<evidence type="ECO:0000256" key="1">
    <source>
        <dbReference type="ARBA" id="ARBA00022691"/>
    </source>
</evidence>
<proteinExistence type="predicted"/>
<name>A0ABV1TWA7_9ACTN</name>
<dbReference type="Proteomes" id="UP001490365">
    <property type="component" value="Unassembled WGS sequence"/>
</dbReference>
<keyword evidence="2" id="KW-0479">Metal-binding</keyword>
<evidence type="ECO:0000259" key="5">
    <source>
        <dbReference type="Pfam" id="PF04055"/>
    </source>
</evidence>
<dbReference type="PANTHER" id="PTHR11228">
    <property type="entry name" value="RADICAL SAM DOMAIN PROTEIN"/>
    <property type="match status" value="1"/>
</dbReference>
<dbReference type="InterPro" id="IPR058240">
    <property type="entry name" value="rSAM_sf"/>
</dbReference>
<gene>
    <name evidence="6" type="ORF">ABT211_44875</name>
</gene>
<keyword evidence="4" id="KW-0411">Iron-sulfur</keyword>
<keyword evidence="1" id="KW-0949">S-adenosyl-L-methionine</keyword>
<accession>A0ABV1TWA7</accession>
<dbReference type="SUPFAM" id="SSF102114">
    <property type="entry name" value="Radical SAM enzymes"/>
    <property type="match status" value="1"/>
</dbReference>
<sequence length="290" mass="30791">MTVALDALAPTMPSPVTFLELEITGRCQLTCESLCYAKAGPTEGHGSMTADDWKQLIGEAAAAGVKKVQFIGGEPTLHPDFEALVHRALALGLHVQVYSNLYRVKLEHWDLFAHPRVSLATSYYSDVAEEHERVTGRRGSHGATRANIVQAVSRGIPLQVGIVEVFEGQRVTEAREELLALGVRTVNTDRVRSVGRAETHVPSTGDLCGRCADGRAAVMTDGTVTPCVLGRFLGTGNAKTEGLAAVLGGQRWADTAASIPRRPVAAAGCTPADSNDCDPANTEACDPAYD</sequence>
<evidence type="ECO:0000313" key="6">
    <source>
        <dbReference type="EMBL" id="MER6274321.1"/>
    </source>
</evidence>